<dbReference type="SMART" id="SM00644">
    <property type="entry name" value="Ami_2"/>
    <property type="match status" value="1"/>
</dbReference>
<evidence type="ECO:0000256" key="2">
    <source>
        <dbReference type="ARBA" id="ARBA00011901"/>
    </source>
</evidence>
<feature type="domain" description="N-acetylmuramoyl-L-alanine amidase" evidence="6">
    <location>
        <begin position="101"/>
        <end position="236"/>
    </location>
</feature>
<dbReference type="InterPro" id="IPR002502">
    <property type="entry name" value="Amidase_domain"/>
</dbReference>
<dbReference type="Proteomes" id="UP001203761">
    <property type="component" value="Unassembled WGS sequence"/>
</dbReference>
<comment type="caution">
    <text evidence="7">The sequence shown here is derived from an EMBL/GenBank/DDBJ whole genome shotgun (WGS) entry which is preliminary data.</text>
</comment>
<dbReference type="PROSITE" id="PS51318">
    <property type="entry name" value="TAT"/>
    <property type="match status" value="1"/>
</dbReference>
<feature type="compositionally biased region" description="Pro residues" evidence="5">
    <location>
        <begin position="57"/>
        <end position="69"/>
    </location>
</feature>
<dbReference type="InterPro" id="IPR036505">
    <property type="entry name" value="Amidase/PGRP_sf"/>
</dbReference>
<sequence>MCLPDITPARRDERDELLASLTRRSALGGLGGLALAGLALPLGAAAAHAAPAKPRTPSAPAPLSPPPGTFAPEGPAGLDIEVIPSAYQSMNPADPDDYASYSLAERGPADIDAIIIHDTETDYDLAIEIFTNPAYYASIHYVIREDGRVTQMVRNQDIAWHAGNWTFNQSSIGIELIGVAEEPEHYTDAQYESAGRLVAYLCERYEVPLDRDHILGHENLPGASPASHGKMHWDPGAYYDWEKLFAAADAPAAPLRSGRSGKAETVRIAPAYESNVRDFLSCDPGEGRLPARPTSVLMVRTAPRDDAPLLTDPALAAAKPAITGQDYICDWGNQVSWGQTFAVADRVDGWCGIWISGRIGWVKETDPSGASAIEVPPPSVKTVRPKKNRAVKVYGASFPGEQAFRAAGLEPVVLAPLPYSLTDEQAYVLQDVSQGAYYWSPRFDGTHGQWVRDDTSWARIQLNQRSAFVKTSDLRGV</sequence>
<dbReference type="EMBL" id="JAKNCJ010000002">
    <property type="protein sequence ID" value="MCL6423146.1"/>
    <property type="molecule type" value="Genomic_DNA"/>
</dbReference>
<feature type="region of interest" description="Disordered" evidence="5">
    <location>
        <begin position="51"/>
        <end position="75"/>
    </location>
</feature>
<dbReference type="Gene3D" id="3.40.80.10">
    <property type="entry name" value="Peptidoglycan recognition protein-like"/>
    <property type="match status" value="1"/>
</dbReference>
<dbReference type="Pfam" id="PF01510">
    <property type="entry name" value="Amidase_2"/>
    <property type="match status" value="1"/>
</dbReference>
<accession>A0ABT0QZV5</accession>
<dbReference type="SUPFAM" id="SSF55846">
    <property type="entry name" value="N-acetylmuramoyl-L-alanine amidase-like"/>
    <property type="match status" value="1"/>
</dbReference>
<protein>
    <recommendedName>
        <fullName evidence="2">N-acetylmuramoyl-L-alanine amidase</fullName>
        <ecNumber evidence="2">3.5.1.28</ecNumber>
    </recommendedName>
</protein>
<comment type="catalytic activity">
    <reaction evidence="1">
        <text>Hydrolyzes the link between N-acetylmuramoyl residues and L-amino acid residues in certain cell-wall glycopeptides.</text>
        <dbReference type="EC" id="3.5.1.28"/>
    </reaction>
</comment>
<keyword evidence="3" id="KW-0378">Hydrolase</keyword>
<dbReference type="PANTHER" id="PTHR30417">
    <property type="entry name" value="N-ACETYLMURAMOYL-L-ALANINE AMIDASE AMID"/>
    <property type="match status" value="1"/>
</dbReference>
<evidence type="ECO:0000256" key="5">
    <source>
        <dbReference type="SAM" id="MobiDB-lite"/>
    </source>
</evidence>
<dbReference type="PANTHER" id="PTHR30417:SF1">
    <property type="entry name" value="N-ACETYLMURAMOYL-L-ALANINE AMIDASE AMID"/>
    <property type="match status" value="1"/>
</dbReference>
<dbReference type="EC" id="3.5.1.28" evidence="2"/>
<gene>
    <name evidence="7" type="ORF">Bequi_07075</name>
</gene>
<keyword evidence="8" id="KW-1185">Reference proteome</keyword>
<reference evidence="7" key="1">
    <citation type="submission" date="2022-02" db="EMBL/GenBank/DDBJ databases">
        <authorList>
            <person name="Lee M."/>
            <person name="Kim S.-J."/>
            <person name="Jung M.-Y."/>
        </authorList>
    </citation>
    <scope>NUCLEOTIDE SEQUENCE</scope>
    <source>
        <strain evidence="7">JHP9</strain>
    </source>
</reference>
<dbReference type="RefSeq" id="WP_249737236.1">
    <property type="nucleotide sequence ID" value="NZ_JAKNCJ010000002.1"/>
</dbReference>
<evidence type="ECO:0000256" key="1">
    <source>
        <dbReference type="ARBA" id="ARBA00001561"/>
    </source>
</evidence>
<organism evidence="7 8">
    <name type="scientific">Brachybacterium equifaecis</name>
    <dbReference type="NCBI Taxonomy" id="2910770"/>
    <lineage>
        <taxon>Bacteria</taxon>
        <taxon>Bacillati</taxon>
        <taxon>Actinomycetota</taxon>
        <taxon>Actinomycetes</taxon>
        <taxon>Micrococcales</taxon>
        <taxon>Dermabacteraceae</taxon>
        <taxon>Brachybacterium</taxon>
    </lineage>
</organism>
<evidence type="ECO:0000313" key="8">
    <source>
        <dbReference type="Proteomes" id="UP001203761"/>
    </source>
</evidence>
<proteinExistence type="predicted"/>
<dbReference type="InterPro" id="IPR051206">
    <property type="entry name" value="NAMLAA_amidase_2"/>
</dbReference>
<evidence type="ECO:0000313" key="7">
    <source>
        <dbReference type="EMBL" id="MCL6423146.1"/>
    </source>
</evidence>
<evidence type="ECO:0000256" key="4">
    <source>
        <dbReference type="ARBA" id="ARBA00023316"/>
    </source>
</evidence>
<dbReference type="InterPro" id="IPR006311">
    <property type="entry name" value="TAT_signal"/>
</dbReference>
<evidence type="ECO:0000256" key="3">
    <source>
        <dbReference type="ARBA" id="ARBA00022801"/>
    </source>
</evidence>
<keyword evidence="4" id="KW-0961">Cell wall biogenesis/degradation</keyword>
<dbReference type="CDD" id="cd06583">
    <property type="entry name" value="PGRP"/>
    <property type="match status" value="1"/>
</dbReference>
<name>A0ABT0QZV5_9MICO</name>
<evidence type="ECO:0000259" key="6">
    <source>
        <dbReference type="SMART" id="SM00644"/>
    </source>
</evidence>